<dbReference type="Gene3D" id="1.10.287.470">
    <property type="entry name" value="Helix hairpin bin"/>
    <property type="match status" value="1"/>
</dbReference>
<dbReference type="InterPro" id="IPR058627">
    <property type="entry name" value="MdtA-like_C"/>
</dbReference>
<evidence type="ECO:0000256" key="3">
    <source>
        <dbReference type="ARBA" id="ARBA00022448"/>
    </source>
</evidence>
<dbReference type="GO" id="GO:1990281">
    <property type="term" value="C:efflux pump complex"/>
    <property type="evidence" value="ECO:0007669"/>
    <property type="project" value="TreeGrafter"/>
</dbReference>
<dbReference type="GO" id="GO:0015562">
    <property type="term" value="F:efflux transmembrane transporter activity"/>
    <property type="evidence" value="ECO:0007669"/>
    <property type="project" value="TreeGrafter"/>
</dbReference>
<gene>
    <name evidence="7" type="ORF">GGR25_001462</name>
</gene>
<dbReference type="RefSeq" id="WP_183398082.1">
    <property type="nucleotide sequence ID" value="NZ_JACIDS010000002.1"/>
</dbReference>
<comment type="similarity">
    <text evidence="2">Belongs to the membrane fusion protein (MFP) (TC 8.A.1) family.</text>
</comment>
<dbReference type="InterPro" id="IPR058625">
    <property type="entry name" value="MdtA-like_BSH"/>
</dbReference>
<evidence type="ECO:0000259" key="5">
    <source>
        <dbReference type="Pfam" id="PF25917"/>
    </source>
</evidence>
<dbReference type="AlphaFoldDB" id="A0A840AMD2"/>
<evidence type="ECO:0000313" key="7">
    <source>
        <dbReference type="EMBL" id="MBB3930423.1"/>
    </source>
</evidence>
<evidence type="ECO:0000256" key="4">
    <source>
        <dbReference type="SAM" id="MobiDB-lite"/>
    </source>
</evidence>
<protein>
    <submittedName>
        <fullName evidence="7">Multidrug efflux system membrane fusion protein</fullName>
    </submittedName>
</protein>
<evidence type="ECO:0000259" key="6">
    <source>
        <dbReference type="Pfam" id="PF25967"/>
    </source>
</evidence>
<dbReference type="NCBIfam" id="TIGR01730">
    <property type="entry name" value="RND_mfp"/>
    <property type="match status" value="1"/>
</dbReference>
<reference evidence="7 8" key="1">
    <citation type="submission" date="2020-08" db="EMBL/GenBank/DDBJ databases">
        <title>Genomic Encyclopedia of Type Strains, Phase IV (KMG-IV): sequencing the most valuable type-strain genomes for metagenomic binning, comparative biology and taxonomic classification.</title>
        <authorList>
            <person name="Goeker M."/>
        </authorList>
    </citation>
    <scope>NUCLEOTIDE SEQUENCE [LARGE SCALE GENOMIC DNA]</scope>
    <source>
        <strain evidence="7 8">DSM 25966</strain>
    </source>
</reference>
<comment type="subcellular location">
    <subcellularLocation>
        <location evidence="1">Cell envelope</location>
    </subcellularLocation>
</comment>
<sequence>MRKRVWIGVGVFLVVIAAGAAYVHQGLPPGGTALAQEAAAGGGAKGGKRGGGGAVAVTVAAATTGDLPVRRATIGWIQSKAATTVTTQQQGIVTSIAVANGQEVKTGDVILQLDDRAAQATLARDEAALSRDQASVVSTKADLQRAQDLFKRQVASNQQLDQATAAAASAAAVIALDNANIAADQVVIDDMKIRAPHDGRLGAVAVTVGTLVQPGNAIVTLTDVDHVEAVFTVSDADADILRRTLASGPVAVHLRPAGDSAAAPVDATVDFIDSAIAQGSGTLAVRADVANAKRLFWPGEAVNVEVDLGIHRAIVLAPTVAVQEGQSGPEVFVVKPDGTIDVRNVTVAGIVGDTAGIASGLSAGEQVVTEGQLSLFPGEKVTIRDASGSGDAAPPAKKNKAPAETGGAS</sequence>
<feature type="domain" description="Multidrug resistance protein MdtA-like barrel-sandwich hybrid" evidence="5">
    <location>
        <begin position="83"/>
        <end position="220"/>
    </location>
</feature>
<evidence type="ECO:0000256" key="1">
    <source>
        <dbReference type="ARBA" id="ARBA00004196"/>
    </source>
</evidence>
<dbReference type="Gene3D" id="2.40.30.170">
    <property type="match status" value="1"/>
</dbReference>
<dbReference type="Gene3D" id="2.40.420.20">
    <property type="match status" value="1"/>
</dbReference>
<organism evidence="7 8">
    <name type="scientific">Kaistia hirudinis</name>
    <dbReference type="NCBI Taxonomy" id="1293440"/>
    <lineage>
        <taxon>Bacteria</taxon>
        <taxon>Pseudomonadati</taxon>
        <taxon>Pseudomonadota</taxon>
        <taxon>Alphaproteobacteria</taxon>
        <taxon>Hyphomicrobiales</taxon>
        <taxon>Kaistiaceae</taxon>
        <taxon>Kaistia</taxon>
    </lineage>
</organism>
<dbReference type="PANTHER" id="PTHR30469">
    <property type="entry name" value="MULTIDRUG RESISTANCE PROTEIN MDTA"/>
    <property type="match status" value="1"/>
</dbReference>
<keyword evidence="8" id="KW-1185">Reference proteome</keyword>
<feature type="region of interest" description="Disordered" evidence="4">
    <location>
        <begin position="384"/>
        <end position="409"/>
    </location>
</feature>
<dbReference type="InterPro" id="IPR006143">
    <property type="entry name" value="RND_pump_MFP"/>
</dbReference>
<feature type="domain" description="Multidrug resistance protein MdtA-like C-terminal permuted SH3" evidence="6">
    <location>
        <begin position="315"/>
        <end position="371"/>
    </location>
</feature>
<comment type="caution">
    <text evidence="7">The sequence shown here is derived from an EMBL/GenBank/DDBJ whole genome shotgun (WGS) entry which is preliminary data.</text>
</comment>
<evidence type="ECO:0000313" key="8">
    <source>
        <dbReference type="Proteomes" id="UP000553963"/>
    </source>
</evidence>
<keyword evidence="3" id="KW-0813">Transport</keyword>
<proteinExistence type="inferred from homology"/>
<dbReference type="Pfam" id="PF25967">
    <property type="entry name" value="RND-MFP_C"/>
    <property type="match status" value="1"/>
</dbReference>
<dbReference type="Proteomes" id="UP000553963">
    <property type="component" value="Unassembled WGS sequence"/>
</dbReference>
<dbReference type="Pfam" id="PF25917">
    <property type="entry name" value="BSH_RND"/>
    <property type="match status" value="1"/>
</dbReference>
<name>A0A840AMD2_9HYPH</name>
<accession>A0A840AMD2</accession>
<dbReference type="Gene3D" id="2.40.50.100">
    <property type="match status" value="1"/>
</dbReference>
<dbReference type="PANTHER" id="PTHR30469:SF36">
    <property type="entry name" value="BLL3903 PROTEIN"/>
    <property type="match status" value="1"/>
</dbReference>
<dbReference type="SUPFAM" id="SSF111369">
    <property type="entry name" value="HlyD-like secretion proteins"/>
    <property type="match status" value="1"/>
</dbReference>
<dbReference type="EMBL" id="JACIDS010000002">
    <property type="protein sequence ID" value="MBB3930423.1"/>
    <property type="molecule type" value="Genomic_DNA"/>
</dbReference>
<evidence type="ECO:0000256" key="2">
    <source>
        <dbReference type="ARBA" id="ARBA00009477"/>
    </source>
</evidence>